<keyword evidence="4" id="KW-1185">Reference proteome</keyword>
<dbReference type="Proteomes" id="UP000288178">
    <property type="component" value="Unassembled WGS sequence"/>
</dbReference>
<evidence type="ECO:0000313" key="3">
    <source>
        <dbReference type="EMBL" id="RVT50512.1"/>
    </source>
</evidence>
<evidence type="ECO:0000256" key="1">
    <source>
        <dbReference type="SAM" id="MobiDB-lite"/>
    </source>
</evidence>
<dbReference type="Pfam" id="PF21217">
    <property type="entry name" value="PaaA2"/>
    <property type="match status" value="1"/>
</dbReference>
<feature type="compositionally biased region" description="Basic and acidic residues" evidence="1">
    <location>
        <begin position="8"/>
        <end position="24"/>
    </location>
</feature>
<proteinExistence type="predicted"/>
<comment type="caution">
    <text evidence="3">The sequence shown here is derived from an EMBL/GenBank/DDBJ whole genome shotgun (WGS) entry which is preliminary data.</text>
</comment>
<dbReference type="InterPro" id="IPR048851">
    <property type="entry name" value="PaaA2_dom"/>
</dbReference>
<dbReference type="RefSeq" id="WP_128199337.1">
    <property type="nucleotide sequence ID" value="NZ_SACT01000005.1"/>
</dbReference>
<reference evidence="3 4" key="1">
    <citation type="submission" date="2019-01" db="EMBL/GenBank/DDBJ databases">
        <authorList>
            <person name="Chen W.-M."/>
        </authorList>
    </citation>
    <scope>NUCLEOTIDE SEQUENCE [LARGE SCALE GENOMIC DNA]</scope>
    <source>
        <strain evidence="3 4">ICH-3</strain>
    </source>
</reference>
<sequence length="86" mass="9466">MTTTVNDMDPRDASQAELMRTDHQTAAHNRWLAAAIQDALDDPRPGLSFDEVMVALDAEIGAAERERAADRSRAGRHVPSSAPRQR</sequence>
<evidence type="ECO:0000259" key="2">
    <source>
        <dbReference type="Pfam" id="PF21217"/>
    </source>
</evidence>
<feature type="region of interest" description="Disordered" evidence="1">
    <location>
        <begin position="63"/>
        <end position="86"/>
    </location>
</feature>
<accession>A0A3S2TL86</accession>
<name>A0A3S2TL86_9BURK</name>
<dbReference type="AlphaFoldDB" id="A0A3S2TL86"/>
<organism evidence="3 4">
    <name type="scientific">Rubrivivax albus</name>
    <dbReference type="NCBI Taxonomy" id="2499835"/>
    <lineage>
        <taxon>Bacteria</taxon>
        <taxon>Pseudomonadati</taxon>
        <taxon>Pseudomonadota</taxon>
        <taxon>Betaproteobacteria</taxon>
        <taxon>Burkholderiales</taxon>
        <taxon>Sphaerotilaceae</taxon>
        <taxon>Rubrivivax</taxon>
    </lineage>
</organism>
<feature type="compositionally biased region" description="Basic and acidic residues" evidence="1">
    <location>
        <begin position="63"/>
        <end position="73"/>
    </location>
</feature>
<feature type="domain" description="Stability determinant" evidence="2">
    <location>
        <begin position="24"/>
        <end position="54"/>
    </location>
</feature>
<gene>
    <name evidence="3" type="ORF">ENE75_16045</name>
</gene>
<protein>
    <recommendedName>
        <fullName evidence="2">Stability determinant domain-containing protein</fullName>
    </recommendedName>
</protein>
<evidence type="ECO:0000313" key="4">
    <source>
        <dbReference type="Proteomes" id="UP000288178"/>
    </source>
</evidence>
<dbReference type="Gene3D" id="6.20.450.20">
    <property type="match status" value="1"/>
</dbReference>
<dbReference type="OrthoDB" id="1666683at2"/>
<dbReference type="EMBL" id="SACT01000005">
    <property type="protein sequence ID" value="RVT50512.1"/>
    <property type="molecule type" value="Genomic_DNA"/>
</dbReference>
<feature type="region of interest" description="Disordered" evidence="1">
    <location>
        <begin position="1"/>
        <end position="24"/>
    </location>
</feature>